<comment type="caution">
    <text evidence="1">The sequence shown here is derived from an EMBL/GenBank/DDBJ whole genome shotgun (WGS) entry which is preliminary data.</text>
</comment>
<gene>
    <name evidence="1" type="ORF">Sfulv_55890</name>
</gene>
<dbReference type="Proteomes" id="UP000498980">
    <property type="component" value="Unassembled WGS sequence"/>
</dbReference>
<protein>
    <submittedName>
        <fullName evidence="1">Uncharacterized protein</fullName>
    </submittedName>
</protein>
<reference evidence="1 2" key="1">
    <citation type="submission" date="2020-05" db="EMBL/GenBank/DDBJ databases">
        <title>Whole genome shotgun sequence of Streptomyces fulvorobeus NBRC 15897.</title>
        <authorList>
            <person name="Komaki H."/>
            <person name="Tamura T."/>
        </authorList>
    </citation>
    <scope>NUCLEOTIDE SEQUENCE [LARGE SCALE GENOMIC DNA]</scope>
    <source>
        <strain evidence="1 2">NBRC 15897</strain>
    </source>
</reference>
<evidence type="ECO:0000313" key="2">
    <source>
        <dbReference type="Proteomes" id="UP000498980"/>
    </source>
</evidence>
<evidence type="ECO:0000313" key="1">
    <source>
        <dbReference type="EMBL" id="GFN00779.1"/>
    </source>
</evidence>
<name>A0A7J0CEE0_9ACTN</name>
<organism evidence="1 2">
    <name type="scientific">Streptomyces fulvorobeus</name>
    <dbReference type="NCBI Taxonomy" id="284028"/>
    <lineage>
        <taxon>Bacteria</taxon>
        <taxon>Bacillati</taxon>
        <taxon>Actinomycetota</taxon>
        <taxon>Actinomycetes</taxon>
        <taxon>Kitasatosporales</taxon>
        <taxon>Streptomycetaceae</taxon>
        <taxon>Streptomyces</taxon>
    </lineage>
</organism>
<keyword evidence="2" id="KW-1185">Reference proteome</keyword>
<sequence>MEPRQGLTEGPAGEEIMNCGTCRKGIAPNVGYVLHTFAGKVSSHHMECRPAPAPKPQVWVYLRGYVDAE</sequence>
<dbReference type="AlphaFoldDB" id="A0A7J0CEE0"/>
<dbReference type="EMBL" id="BLWC01000001">
    <property type="protein sequence ID" value="GFN00779.1"/>
    <property type="molecule type" value="Genomic_DNA"/>
</dbReference>
<proteinExistence type="predicted"/>
<accession>A0A7J0CEE0</accession>